<comment type="catalytic activity">
    <reaction evidence="12 14">
        <text>riboflavin + ATP = FMN + ADP + H(+)</text>
        <dbReference type="Rhea" id="RHEA:14357"/>
        <dbReference type="ChEBI" id="CHEBI:15378"/>
        <dbReference type="ChEBI" id="CHEBI:30616"/>
        <dbReference type="ChEBI" id="CHEBI:57986"/>
        <dbReference type="ChEBI" id="CHEBI:58210"/>
        <dbReference type="ChEBI" id="CHEBI:456216"/>
        <dbReference type="EC" id="2.7.1.26"/>
    </reaction>
</comment>
<accession>D1PLN0</accession>
<dbReference type="InterPro" id="IPR002606">
    <property type="entry name" value="Riboflavin_kinase_bac"/>
</dbReference>
<dbReference type="SUPFAM" id="SSF82114">
    <property type="entry name" value="Riboflavin kinase-like"/>
    <property type="match status" value="1"/>
</dbReference>
<dbReference type="InterPro" id="IPR015864">
    <property type="entry name" value="FAD_synthase"/>
</dbReference>
<evidence type="ECO:0000256" key="14">
    <source>
        <dbReference type="PIRNR" id="PIRNR004491"/>
    </source>
</evidence>
<evidence type="ECO:0000256" key="13">
    <source>
        <dbReference type="ARBA" id="ARBA00049494"/>
    </source>
</evidence>
<keyword evidence="5 14" id="KW-0808">Transferase</keyword>
<evidence type="ECO:0000256" key="8">
    <source>
        <dbReference type="ARBA" id="ARBA00022777"/>
    </source>
</evidence>
<comment type="catalytic activity">
    <reaction evidence="13 14">
        <text>FMN + ATP + H(+) = FAD + diphosphate</text>
        <dbReference type="Rhea" id="RHEA:17237"/>
        <dbReference type="ChEBI" id="CHEBI:15378"/>
        <dbReference type="ChEBI" id="CHEBI:30616"/>
        <dbReference type="ChEBI" id="CHEBI:33019"/>
        <dbReference type="ChEBI" id="CHEBI:57692"/>
        <dbReference type="ChEBI" id="CHEBI:58210"/>
        <dbReference type="EC" id="2.7.7.2"/>
    </reaction>
</comment>
<dbReference type="UniPathway" id="UPA00277">
    <property type="reaction ID" value="UER00407"/>
</dbReference>
<keyword evidence="4 14" id="KW-0288">FMN</keyword>
<organism evidence="16 17">
    <name type="scientific">Subdoligranulum variabile DSM 15176</name>
    <dbReference type="NCBI Taxonomy" id="411471"/>
    <lineage>
        <taxon>Bacteria</taxon>
        <taxon>Bacillati</taxon>
        <taxon>Bacillota</taxon>
        <taxon>Clostridia</taxon>
        <taxon>Eubacteriales</taxon>
        <taxon>Oscillospiraceae</taxon>
        <taxon>Subdoligranulum</taxon>
    </lineage>
</organism>
<dbReference type="HOGENOM" id="CLU_048437_0_1_9"/>
<evidence type="ECO:0000256" key="6">
    <source>
        <dbReference type="ARBA" id="ARBA00022695"/>
    </source>
</evidence>
<dbReference type="SMART" id="SM00904">
    <property type="entry name" value="Flavokinase"/>
    <property type="match status" value="1"/>
</dbReference>
<comment type="caution">
    <text evidence="16">The sequence shown here is derived from an EMBL/GenBank/DDBJ whole genome shotgun (WGS) entry which is preliminary data.</text>
</comment>
<dbReference type="PANTHER" id="PTHR22749:SF6">
    <property type="entry name" value="RIBOFLAVIN KINASE"/>
    <property type="match status" value="1"/>
</dbReference>
<dbReference type="InterPro" id="IPR023468">
    <property type="entry name" value="Riboflavin_kinase"/>
</dbReference>
<evidence type="ECO:0000256" key="9">
    <source>
        <dbReference type="ARBA" id="ARBA00022827"/>
    </source>
</evidence>
<evidence type="ECO:0000256" key="4">
    <source>
        <dbReference type="ARBA" id="ARBA00022643"/>
    </source>
</evidence>
<feature type="domain" description="Riboflavin kinase" evidence="15">
    <location>
        <begin position="177"/>
        <end position="305"/>
    </location>
</feature>
<comment type="pathway">
    <text evidence="2 14">Cofactor biosynthesis; FMN biosynthesis; FMN from riboflavin (ATP route): step 1/1.</text>
</comment>
<evidence type="ECO:0000256" key="5">
    <source>
        <dbReference type="ARBA" id="ARBA00022679"/>
    </source>
</evidence>
<name>D1PLN0_9FIRM</name>
<evidence type="ECO:0000256" key="7">
    <source>
        <dbReference type="ARBA" id="ARBA00022741"/>
    </source>
</evidence>
<comment type="pathway">
    <text evidence="1 14">Cofactor biosynthesis; FAD biosynthesis; FAD from FMN: step 1/1.</text>
</comment>
<dbReference type="GO" id="GO:0005524">
    <property type="term" value="F:ATP binding"/>
    <property type="evidence" value="ECO:0007669"/>
    <property type="project" value="UniProtKB-UniRule"/>
</dbReference>
<dbReference type="Gene3D" id="2.40.30.30">
    <property type="entry name" value="Riboflavin kinase-like"/>
    <property type="match status" value="1"/>
</dbReference>
<dbReference type="InterPro" id="IPR015865">
    <property type="entry name" value="Riboflavin_kinase_bac/euk"/>
</dbReference>
<evidence type="ECO:0000259" key="15">
    <source>
        <dbReference type="SMART" id="SM00904"/>
    </source>
</evidence>
<dbReference type="EC" id="2.7.1.26" evidence="14"/>
<evidence type="ECO:0000256" key="12">
    <source>
        <dbReference type="ARBA" id="ARBA00047880"/>
    </source>
</evidence>
<evidence type="ECO:0000313" key="16">
    <source>
        <dbReference type="EMBL" id="EFB76328.1"/>
    </source>
</evidence>
<dbReference type="eggNOG" id="COG0196">
    <property type="taxonomic scope" value="Bacteria"/>
</dbReference>
<proteinExistence type="inferred from homology"/>
<protein>
    <recommendedName>
        <fullName evidence="14">Riboflavin biosynthesis protein</fullName>
    </recommendedName>
    <domain>
        <recommendedName>
            <fullName evidence="14">Riboflavin kinase</fullName>
            <ecNumber evidence="14">2.7.1.26</ecNumber>
        </recommendedName>
        <alternativeName>
            <fullName evidence="14">Flavokinase</fullName>
        </alternativeName>
    </domain>
    <domain>
        <recommendedName>
            <fullName evidence="14">FMN adenylyltransferase</fullName>
            <ecNumber evidence="14">2.7.7.2</ecNumber>
        </recommendedName>
        <alternativeName>
            <fullName evidence="14">FAD pyrophosphorylase</fullName>
        </alternativeName>
        <alternativeName>
            <fullName evidence="14">FAD synthase</fullName>
        </alternativeName>
    </domain>
</protein>
<evidence type="ECO:0000256" key="11">
    <source>
        <dbReference type="ARBA" id="ARBA00023268"/>
    </source>
</evidence>
<dbReference type="GO" id="GO:0009398">
    <property type="term" value="P:FMN biosynthetic process"/>
    <property type="evidence" value="ECO:0007669"/>
    <property type="project" value="UniProtKB-UniRule"/>
</dbReference>
<dbReference type="GO" id="GO:0009231">
    <property type="term" value="P:riboflavin biosynthetic process"/>
    <property type="evidence" value="ECO:0007669"/>
    <property type="project" value="InterPro"/>
</dbReference>
<dbReference type="AlphaFoldDB" id="D1PLN0"/>
<keyword evidence="3 14" id="KW-0285">Flavoprotein</keyword>
<dbReference type="UniPathway" id="UPA00276">
    <property type="reaction ID" value="UER00406"/>
</dbReference>
<keyword evidence="10 14" id="KW-0067">ATP-binding</keyword>
<dbReference type="InterPro" id="IPR023465">
    <property type="entry name" value="Riboflavin_kinase_dom_sf"/>
</dbReference>
<dbReference type="EMBL" id="ACBY02000021">
    <property type="protein sequence ID" value="EFB76328.1"/>
    <property type="molecule type" value="Genomic_DNA"/>
</dbReference>
<evidence type="ECO:0000256" key="1">
    <source>
        <dbReference type="ARBA" id="ARBA00004726"/>
    </source>
</evidence>
<dbReference type="Pfam" id="PF01687">
    <property type="entry name" value="Flavokinase"/>
    <property type="match status" value="1"/>
</dbReference>
<dbReference type="PANTHER" id="PTHR22749">
    <property type="entry name" value="RIBOFLAVIN KINASE/FMN ADENYLYLTRANSFERASE"/>
    <property type="match status" value="1"/>
</dbReference>
<sequence length="310" mass="34033">MQIYHTMTPVHTAQGCAVALGYFDGVHCGHRMVLGSAVRYAAENGLTPAAFTFELPGNQTLKGGRILSPVQKHIRIESLGIEQYLEPPFEAFRDLSPEDFVQKVLVDCFRAKAVFCGKNFTFGARAAGDVEMLHALCEPRGISVHIVPMAQYGAQAVSSTRIRAALEEGRLDDANAMLGAPYAIDWTVTHGKGVGTSRLGTPTVNQNYPPDALQPCTGVYLTRILLDGHWWPAATGIGRRPTVDDSANAAVTCETYVPDFSGNLYGQNPVLEFHRYFCPVRKFRTLQELSDLIHRAARESKDYFAAQTVK</sequence>
<comment type="similarity">
    <text evidence="14">Belongs to the ribF family.</text>
</comment>
<keyword evidence="9 14" id="KW-0274">FAD</keyword>
<dbReference type="Gene3D" id="3.40.50.620">
    <property type="entry name" value="HUPs"/>
    <property type="match status" value="1"/>
</dbReference>
<dbReference type="Proteomes" id="UP000003438">
    <property type="component" value="Unassembled WGS sequence"/>
</dbReference>
<evidence type="ECO:0000256" key="3">
    <source>
        <dbReference type="ARBA" id="ARBA00022630"/>
    </source>
</evidence>
<evidence type="ECO:0000313" key="17">
    <source>
        <dbReference type="Proteomes" id="UP000003438"/>
    </source>
</evidence>
<keyword evidence="7 14" id="KW-0547">Nucleotide-binding</keyword>
<dbReference type="InterPro" id="IPR014729">
    <property type="entry name" value="Rossmann-like_a/b/a_fold"/>
</dbReference>
<dbReference type="STRING" id="411471.SUBVAR_05247"/>
<dbReference type="GO" id="GO:0008531">
    <property type="term" value="F:riboflavin kinase activity"/>
    <property type="evidence" value="ECO:0007669"/>
    <property type="project" value="UniProtKB-UniRule"/>
</dbReference>
<dbReference type="EC" id="2.7.7.2" evidence="14"/>
<evidence type="ECO:0000256" key="10">
    <source>
        <dbReference type="ARBA" id="ARBA00022840"/>
    </source>
</evidence>
<evidence type="ECO:0000256" key="2">
    <source>
        <dbReference type="ARBA" id="ARBA00005201"/>
    </source>
</evidence>
<reference evidence="16" key="1">
    <citation type="submission" date="2009-12" db="EMBL/GenBank/DDBJ databases">
        <authorList>
            <person name="Weinstock G."/>
            <person name="Sodergren E."/>
            <person name="Clifton S."/>
            <person name="Fulton L."/>
            <person name="Fulton B."/>
            <person name="Courtney L."/>
            <person name="Fronick C."/>
            <person name="Harrison M."/>
            <person name="Strong C."/>
            <person name="Farmer C."/>
            <person name="Delahaunty K."/>
            <person name="Markovic C."/>
            <person name="Hall O."/>
            <person name="Minx P."/>
            <person name="Tomlinson C."/>
            <person name="Mitreva M."/>
            <person name="Nelson J."/>
            <person name="Hou S."/>
            <person name="Wollam A."/>
            <person name="Pepin K.H."/>
            <person name="Johnson M."/>
            <person name="Bhonagiri V."/>
            <person name="Nash W.E."/>
            <person name="Warren W."/>
            <person name="Chinwalla A."/>
            <person name="Mardis E.R."/>
            <person name="Wilson R.K."/>
        </authorList>
    </citation>
    <scope>NUCLEOTIDE SEQUENCE [LARGE SCALE GENOMIC DNA]</scope>
    <source>
        <strain evidence="16">DSM 15176</strain>
    </source>
</reference>
<dbReference type="PIRSF" id="PIRSF004491">
    <property type="entry name" value="FAD_Synth"/>
    <property type="match status" value="1"/>
</dbReference>
<dbReference type="OrthoDB" id="9803667at2"/>
<keyword evidence="17" id="KW-1185">Reference proteome</keyword>
<dbReference type="Pfam" id="PF06574">
    <property type="entry name" value="FAD_syn"/>
    <property type="match status" value="1"/>
</dbReference>
<keyword evidence="8 14" id="KW-0418">Kinase</keyword>
<dbReference type="SUPFAM" id="SSF52374">
    <property type="entry name" value="Nucleotidylyl transferase"/>
    <property type="match status" value="1"/>
</dbReference>
<dbReference type="GO" id="GO:0003919">
    <property type="term" value="F:FMN adenylyltransferase activity"/>
    <property type="evidence" value="ECO:0007669"/>
    <property type="project" value="UniProtKB-UniRule"/>
</dbReference>
<dbReference type="CDD" id="cd02064">
    <property type="entry name" value="FAD_synthetase_N"/>
    <property type="match status" value="1"/>
</dbReference>
<dbReference type="GO" id="GO:0006747">
    <property type="term" value="P:FAD biosynthetic process"/>
    <property type="evidence" value="ECO:0007669"/>
    <property type="project" value="UniProtKB-UniRule"/>
</dbReference>
<keyword evidence="6 14" id="KW-0548">Nucleotidyltransferase</keyword>
<gene>
    <name evidence="16" type="primary">ribF</name>
    <name evidence="16" type="ORF">SUBVAR_05247</name>
</gene>
<keyword evidence="11" id="KW-0511">Multifunctional enzyme</keyword>